<dbReference type="InterPro" id="IPR029058">
    <property type="entry name" value="AB_hydrolase_fold"/>
</dbReference>
<dbReference type="PANTHER" id="PTHR33630:SF13">
    <property type="entry name" value="ACETYLXYLAN ESTERASE"/>
    <property type="match status" value="1"/>
</dbReference>
<dbReference type="STRING" id="1160509.A0A3N4I8V3"/>
<feature type="signal peptide" evidence="3">
    <location>
        <begin position="1"/>
        <end position="18"/>
    </location>
</feature>
<dbReference type="GO" id="GO:0052689">
    <property type="term" value="F:carboxylic ester hydrolase activity"/>
    <property type="evidence" value="ECO:0007669"/>
    <property type="project" value="UniProtKB-ARBA"/>
</dbReference>
<sequence length="226" mass="23534">MHLSTTLLAFTLAAFATAQNCPSVHIFGARETTAPAGYGTAGSVVQRIQRARQGATAEAINYPACGGQSQCGGVSYANSVVAGTRAVAQAVNAFNQRCPQTQLVLVGYSQGGQIMDNAVCGGGDTNVGLGDTSVPISAAAIAQIKAVILMGNPRYIPNLPYNVGTCRASGFAPRPNGFQCPSGDKLRNYCDSADPYCCNGNNQQTHQNYGNVYGQQAEQFVLSKLT</sequence>
<proteinExistence type="predicted"/>
<dbReference type="OrthoDB" id="2586582at2759"/>
<organism evidence="4 5">
    <name type="scientific">Ascobolus immersus RN42</name>
    <dbReference type="NCBI Taxonomy" id="1160509"/>
    <lineage>
        <taxon>Eukaryota</taxon>
        <taxon>Fungi</taxon>
        <taxon>Dikarya</taxon>
        <taxon>Ascomycota</taxon>
        <taxon>Pezizomycotina</taxon>
        <taxon>Pezizomycetes</taxon>
        <taxon>Pezizales</taxon>
        <taxon>Ascobolaceae</taxon>
        <taxon>Ascobolus</taxon>
    </lineage>
</organism>
<dbReference type="Proteomes" id="UP000275078">
    <property type="component" value="Unassembled WGS sequence"/>
</dbReference>
<dbReference type="SMART" id="SM01110">
    <property type="entry name" value="Cutinase"/>
    <property type="match status" value="1"/>
</dbReference>
<gene>
    <name evidence="4" type="ORF">BJ508DRAFT_305651</name>
</gene>
<dbReference type="AlphaFoldDB" id="A0A3N4I8V3"/>
<evidence type="ECO:0000313" key="5">
    <source>
        <dbReference type="Proteomes" id="UP000275078"/>
    </source>
</evidence>
<keyword evidence="2" id="KW-1015">Disulfide bond</keyword>
<dbReference type="EMBL" id="ML119671">
    <property type="protein sequence ID" value="RPA82513.1"/>
    <property type="molecule type" value="Genomic_DNA"/>
</dbReference>
<dbReference type="Gene3D" id="3.40.50.1820">
    <property type="entry name" value="alpha/beta hydrolase"/>
    <property type="match status" value="1"/>
</dbReference>
<feature type="chain" id="PRO_5017999930" evidence="3">
    <location>
        <begin position="19"/>
        <end position="226"/>
    </location>
</feature>
<keyword evidence="1" id="KW-0378">Hydrolase</keyword>
<dbReference type="PANTHER" id="PTHR33630">
    <property type="entry name" value="CUTINASE RV1984C-RELATED-RELATED"/>
    <property type="match status" value="1"/>
</dbReference>
<evidence type="ECO:0000256" key="3">
    <source>
        <dbReference type="SAM" id="SignalP"/>
    </source>
</evidence>
<evidence type="ECO:0000256" key="2">
    <source>
        <dbReference type="ARBA" id="ARBA00023157"/>
    </source>
</evidence>
<dbReference type="SUPFAM" id="SSF53474">
    <property type="entry name" value="alpha/beta-Hydrolases"/>
    <property type="match status" value="1"/>
</dbReference>
<dbReference type="InterPro" id="IPR000675">
    <property type="entry name" value="Cutinase/axe"/>
</dbReference>
<dbReference type="Pfam" id="PF01083">
    <property type="entry name" value="Cutinase"/>
    <property type="match status" value="1"/>
</dbReference>
<accession>A0A3N4I8V3</accession>
<evidence type="ECO:0000313" key="4">
    <source>
        <dbReference type="EMBL" id="RPA82513.1"/>
    </source>
</evidence>
<reference evidence="4 5" key="1">
    <citation type="journal article" date="2018" name="Nat. Ecol. Evol.">
        <title>Pezizomycetes genomes reveal the molecular basis of ectomycorrhizal truffle lifestyle.</title>
        <authorList>
            <person name="Murat C."/>
            <person name="Payen T."/>
            <person name="Noel B."/>
            <person name="Kuo A."/>
            <person name="Morin E."/>
            <person name="Chen J."/>
            <person name="Kohler A."/>
            <person name="Krizsan K."/>
            <person name="Balestrini R."/>
            <person name="Da Silva C."/>
            <person name="Montanini B."/>
            <person name="Hainaut M."/>
            <person name="Levati E."/>
            <person name="Barry K.W."/>
            <person name="Belfiori B."/>
            <person name="Cichocki N."/>
            <person name="Clum A."/>
            <person name="Dockter R.B."/>
            <person name="Fauchery L."/>
            <person name="Guy J."/>
            <person name="Iotti M."/>
            <person name="Le Tacon F."/>
            <person name="Lindquist E.A."/>
            <person name="Lipzen A."/>
            <person name="Malagnac F."/>
            <person name="Mello A."/>
            <person name="Molinier V."/>
            <person name="Miyauchi S."/>
            <person name="Poulain J."/>
            <person name="Riccioni C."/>
            <person name="Rubini A."/>
            <person name="Sitrit Y."/>
            <person name="Splivallo R."/>
            <person name="Traeger S."/>
            <person name="Wang M."/>
            <person name="Zifcakova L."/>
            <person name="Wipf D."/>
            <person name="Zambonelli A."/>
            <person name="Paolocci F."/>
            <person name="Nowrousian M."/>
            <person name="Ottonello S."/>
            <person name="Baldrian P."/>
            <person name="Spatafora J.W."/>
            <person name="Henrissat B."/>
            <person name="Nagy L.G."/>
            <person name="Aury J.M."/>
            <person name="Wincker P."/>
            <person name="Grigoriev I.V."/>
            <person name="Bonfante P."/>
            <person name="Martin F.M."/>
        </authorList>
    </citation>
    <scope>NUCLEOTIDE SEQUENCE [LARGE SCALE GENOMIC DNA]</scope>
    <source>
        <strain evidence="4 5">RN42</strain>
    </source>
</reference>
<protein>
    <submittedName>
        <fullName evidence="4">Catalytic core domain of acetyl xylan esterase from Trichoderma Reesei</fullName>
    </submittedName>
</protein>
<evidence type="ECO:0000256" key="1">
    <source>
        <dbReference type="ARBA" id="ARBA00022801"/>
    </source>
</evidence>
<keyword evidence="3" id="KW-0732">Signal</keyword>
<keyword evidence="5" id="KW-1185">Reference proteome</keyword>
<name>A0A3N4I8V3_ASCIM</name>